<gene>
    <name evidence="3" type="ORF">BDN70DRAFT_183631</name>
</gene>
<dbReference type="AlphaFoldDB" id="A0A9P5YV36"/>
<accession>A0A9P5YV36</accession>
<evidence type="ECO:0000313" key="3">
    <source>
        <dbReference type="EMBL" id="KAF9476297.1"/>
    </source>
</evidence>
<proteinExistence type="predicted"/>
<evidence type="ECO:0000313" key="4">
    <source>
        <dbReference type="Proteomes" id="UP000807469"/>
    </source>
</evidence>
<feature type="chain" id="PRO_5040242876" description="Secreted protein" evidence="2">
    <location>
        <begin position="21"/>
        <end position="78"/>
    </location>
</feature>
<dbReference type="Proteomes" id="UP000807469">
    <property type="component" value="Unassembled WGS sequence"/>
</dbReference>
<sequence>MPHKTALNFLFLQCLAYCFARLRCAVRERVDSFPCSRSPKRTGTEQGPEGDWRAPACRSRDAGWTSGHHRHDRKRDAP</sequence>
<name>A0A9P5YV36_9AGAR</name>
<comment type="caution">
    <text evidence="3">The sequence shown here is derived from an EMBL/GenBank/DDBJ whole genome shotgun (WGS) entry which is preliminary data.</text>
</comment>
<evidence type="ECO:0008006" key="5">
    <source>
        <dbReference type="Google" id="ProtNLM"/>
    </source>
</evidence>
<keyword evidence="2" id="KW-0732">Signal</keyword>
<evidence type="ECO:0000256" key="2">
    <source>
        <dbReference type="SAM" id="SignalP"/>
    </source>
</evidence>
<feature type="region of interest" description="Disordered" evidence="1">
    <location>
        <begin position="30"/>
        <end position="78"/>
    </location>
</feature>
<reference evidence="3" key="1">
    <citation type="submission" date="2020-11" db="EMBL/GenBank/DDBJ databases">
        <authorList>
            <consortium name="DOE Joint Genome Institute"/>
            <person name="Ahrendt S."/>
            <person name="Riley R."/>
            <person name="Andreopoulos W."/>
            <person name="Labutti K."/>
            <person name="Pangilinan J."/>
            <person name="Ruiz-Duenas F.J."/>
            <person name="Barrasa J.M."/>
            <person name="Sanchez-Garcia M."/>
            <person name="Camarero S."/>
            <person name="Miyauchi S."/>
            <person name="Serrano A."/>
            <person name="Linde D."/>
            <person name="Babiker R."/>
            <person name="Drula E."/>
            <person name="Ayuso-Fernandez I."/>
            <person name="Pacheco R."/>
            <person name="Padilla G."/>
            <person name="Ferreira P."/>
            <person name="Barriuso J."/>
            <person name="Kellner H."/>
            <person name="Castanera R."/>
            <person name="Alfaro M."/>
            <person name="Ramirez L."/>
            <person name="Pisabarro A.G."/>
            <person name="Kuo A."/>
            <person name="Tritt A."/>
            <person name="Lipzen A."/>
            <person name="He G."/>
            <person name="Yan M."/>
            <person name="Ng V."/>
            <person name="Cullen D."/>
            <person name="Martin F."/>
            <person name="Rosso M.-N."/>
            <person name="Henrissat B."/>
            <person name="Hibbett D."/>
            <person name="Martinez A.T."/>
            <person name="Grigoriev I.V."/>
        </authorList>
    </citation>
    <scope>NUCLEOTIDE SEQUENCE</scope>
    <source>
        <strain evidence="3">CIRM-BRFM 674</strain>
    </source>
</reference>
<feature type="compositionally biased region" description="Basic residues" evidence="1">
    <location>
        <begin position="67"/>
        <end position="78"/>
    </location>
</feature>
<protein>
    <recommendedName>
        <fullName evidence="5">Secreted protein</fullName>
    </recommendedName>
</protein>
<organism evidence="3 4">
    <name type="scientific">Pholiota conissans</name>
    <dbReference type="NCBI Taxonomy" id="109636"/>
    <lineage>
        <taxon>Eukaryota</taxon>
        <taxon>Fungi</taxon>
        <taxon>Dikarya</taxon>
        <taxon>Basidiomycota</taxon>
        <taxon>Agaricomycotina</taxon>
        <taxon>Agaricomycetes</taxon>
        <taxon>Agaricomycetidae</taxon>
        <taxon>Agaricales</taxon>
        <taxon>Agaricineae</taxon>
        <taxon>Strophariaceae</taxon>
        <taxon>Pholiota</taxon>
    </lineage>
</organism>
<dbReference type="EMBL" id="MU155299">
    <property type="protein sequence ID" value="KAF9476297.1"/>
    <property type="molecule type" value="Genomic_DNA"/>
</dbReference>
<keyword evidence="4" id="KW-1185">Reference proteome</keyword>
<evidence type="ECO:0000256" key="1">
    <source>
        <dbReference type="SAM" id="MobiDB-lite"/>
    </source>
</evidence>
<feature type="signal peptide" evidence="2">
    <location>
        <begin position="1"/>
        <end position="20"/>
    </location>
</feature>